<feature type="compositionally biased region" description="Polar residues" evidence="1">
    <location>
        <begin position="96"/>
        <end position="111"/>
    </location>
</feature>
<dbReference type="AlphaFoldDB" id="A0A8H7Y074"/>
<gene>
    <name evidence="2" type="ORF">JR316_005347</name>
</gene>
<reference evidence="2" key="1">
    <citation type="submission" date="2021-02" db="EMBL/GenBank/DDBJ databases">
        <title>Psilocybe cubensis genome.</title>
        <authorList>
            <person name="Mckernan K.J."/>
            <person name="Crawford S."/>
            <person name="Trippe A."/>
            <person name="Kane L.T."/>
            <person name="Mclaughlin S."/>
        </authorList>
    </citation>
    <scope>NUCLEOTIDE SEQUENCE [LARGE SCALE GENOMIC DNA]</scope>
    <source>
        <strain evidence="2">MGC-MH-2018</strain>
    </source>
</reference>
<evidence type="ECO:0000313" key="2">
    <source>
        <dbReference type="EMBL" id="KAG5168795.1"/>
    </source>
</evidence>
<evidence type="ECO:0000256" key="1">
    <source>
        <dbReference type="SAM" id="MobiDB-lite"/>
    </source>
</evidence>
<accession>A0A8H7Y074</accession>
<name>A0A8H7Y074_PSICU</name>
<feature type="compositionally biased region" description="Pro residues" evidence="1">
    <location>
        <begin position="1"/>
        <end position="14"/>
    </location>
</feature>
<protein>
    <submittedName>
        <fullName evidence="2">Uncharacterized protein</fullName>
    </submittedName>
</protein>
<feature type="compositionally biased region" description="Polar residues" evidence="1">
    <location>
        <begin position="36"/>
        <end position="45"/>
    </location>
</feature>
<sequence length="361" mass="40762">MSSTPPPPPPPPPEFIINRFSSKPNDNRAPPLTDHGTISNRSITQPKRARKPQASGSMNQNITSGGPSKRNKPNRAQQPAKKGKAKARATRFPTETPGSSSQQFDGTLQVLSNPNEPEVPQHYTVEPVSITETNGNISTLIGQIEQESNATLIYRERWQRLNNSPFPESIQNITLTDNMHLDLHRVLGPMIMSSFLIVSDCRHNNLNTGEAYTRRASTFFPYFWDVSINQLTCLTWEYVLSFELLGYEAPETPLKWIMTPRGSVIRIYDLCKVDPVLYAVRRQGKLLVANLRHLFIPGFIYPTSSISPPTTVEWNEERQMSSVTFYNGSRGEMLLFFTQYLDHHSADTINTFINLLPSAPF</sequence>
<feature type="region of interest" description="Disordered" evidence="1">
    <location>
        <begin position="1"/>
        <end position="111"/>
    </location>
</feature>
<feature type="compositionally biased region" description="Polar residues" evidence="1">
    <location>
        <begin position="54"/>
        <end position="66"/>
    </location>
</feature>
<organism evidence="2">
    <name type="scientific">Psilocybe cubensis</name>
    <name type="common">Psychedelic mushroom</name>
    <name type="synonym">Stropharia cubensis</name>
    <dbReference type="NCBI Taxonomy" id="181762"/>
    <lineage>
        <taxon>Eukaryota</taxon>
        <taxon>Fungi</taxon>
        <taxon>Dikarya</taxon>
        <taxon>Basidiomycota</taxon>
        <taxon>Agaricomycotina</taxon>
        <taxon>Agaricomycetes</taxon>
        <taxon>Agaricomycetidae</taxon>
        <taxon>Agaricales</taxon>
        <taxon>Agaricineae</taxon>
        <taxon>Strophariaceae</taxon>
        <taxon>Psilocybe</taxon>
    </lineage>
</organism>
<proteinExistence type="predicted"/>
<dbReference type="EMBL" id="JAFIQS010000005">
    <property type="protein sequence ID" value="KAG5168795.1"/>
    <property type="molecule type" value="Genomic_DNA"/>
</dbReference>
<comment type="caution">
    <text evidence="2">The sequence shown here is derived from an EMBL/GenBank/DDBJ whole genome shotgun (WGS) entry which is preliminary data.</text>
</comment>